<accession>A0A9N9TVH7</accession>
<evidence type="ECO:0000256" key="5">
    <source>
        <dbReference type="ARBA" id="ARBA00023212"/>
    </source>
</evidence>
<dbReference type="InterPro" id="IPR007259">
    <property type="entry name" value="GCP"/>
</dbReference>
<dbReference type="GO" id="GO:0051225">
    <property type="term" value="P:spindle assembly"/>
    <property type="evidence" value="ECO:0007669"/>
    <property type="project" value="TreeGrafter"/>
</dbReference>
<dbReference type="InterPro" id="IPR040457">
    <property type="entry name" value="GCP_C"/>
</dbReference>
<gene>
    <name evidence="9" type="ORF">PHYEVI_LOCUS9388</name>
</gene>
<dbReference type="EMBL" id="OU900099">
    <property type="protein sequence ID" value="CAG9863087.1"/>
    <property type="molecule type" value="Genomic_DNA"/>
</dbReference>
<proteinExistence type="inferred from homology"/>
<dbReference type="OrthoDB" id="775571at2759"/>
<evidence type="ECO:0000256" key="4">
    <source>
        <dbReference type="ARBA" id="ARBA00022701"/>
    </source>
</evidence>
<dbReference type="GO" id="GO:0000930">
    <property type="term" value="C:gamma-tubulin complex"/>
    <property type="evidence" value="ECO:0007669"/>
    <property type="project" value="TreeGrafter"/>
</dbReference>
<evidence type="ECO:0000259" key="8">
    <source>
        <dbReference type="Pfam" id="PF17681"/>
    </source>
</evidence>
<comment type="subcellular location">
    <subcellularLocation>
        <location evidence="1">Cytoplasm</location>
        <location evidence="1">Cytoskeleton</location>
    </subcellularLocation>
</comment>
<protein>
    <recommendedName>
        <fullName evidence="11">Gamma-tubulin complex component 6</fullName>
    </recommendedName>
</protein>
<dbReference type="GO" id="GO:0000922">
    <property type="term" value="C:spindle pole"/>
    <property type="evidence" value="ECO:0007669"/>
    <property type="project" value="InterPro"/>
</dbReference>
<dbReference type="Pfam" id="PF04130">
    <property type="entry name" value="GCP_C_terminal"/>
    <property type="match status" value="1"/>
</dbReference>
<feature type="region of interest" description="Disordered" evidence="6">
    <location>
        <begin position="898"/>
        <end position="931"/>
    </location>
</feature>
<evidence type="ECO:0000256" key="1">
    <source>
        <dbReference type="ARBA" id="ARBA00004245"/>
    </source>
</evidence>
<dbReference type="Pfam" id="PF17681">
    <property type="entry name" value="GCP_N_terminal"/>
    <property type="match status" value="1"/>
</dbReference>
<keyword evidence="10" id="KW-1185">Reference proteome</keyword>
<dbReference type="GO" id="GO:0005874">
    <property type="term" value="C:microtubule"/>
    <property type="evidence" value="ECO:0007669"/>
    <property type="project" value="UniProtKB-KW"/>
</dbReference>
<dbReference type="InterPro" id="IPR041470">
    <property type="entry name" value="GCP_N"/>
</dbReference>
<feature type="domain" description="Gamma tubulin complex component C-terminal" evidence="7">
    <location>
        <begin position="1032"/>
        <end position="1335"/>
    </location>
</feature>
<name>A0A9N9TVH7_PHYSR</name>
<dbReference type="InterPro" id="IPR042241">
    <property type="entry name" value="GCP_C_sf"/>
</dbReference>
<evidence type="ECO:0000256" key="2">
    <source>
        <dbReference type="ARBA" id="ARBA00010337"/>
    </source>
</evidence>
<evidence type="ECO:0000259" key="7">
    <source>
        <dbReference type="Pfam" id="PF04130"/>
    </source>
</evidence>
<dbReference type="Proteomes" id="UP001153712">
    <property type="component" value="Chromosome 6"/>
</dbReference>
<feature type="compositionally biased region" description="Polar residues" evidence="6">
    <location>
        <begin position="914"/>
        <end position="931"/>
    </location>
</feature>
<sequence>MAVEKSNEISVFQLITRLCEKYYTNPEELKSARSKCYEILLEKRSVKRKIDFPDLGGTSDPYCNLLSWQFKLIHQYNMRNHAEELANCINNVQDCLAGDNHLFNSVLKFLMNLRNIPKKNTNKLDLSSLPSLEEYEKFNFDKLFKLPDNFNEFNNNLEEISTTGNVHHVKSNIFTENRAFEKEFFNRINLEEAPKRTENIWELASTLKYSERKTWESYGYPQPDKEPPFLSELGPLSSLWVENLQSLYLYKIFKDGAVFKSRLVSRKDFIRDLKYLLVGMASECFSFDENGIFYLIPNISIEAITPDALTNYTRELIFVGTCSKALYKMSTPNLETGRYKHPGYVYTEFCESINRYLKFYQAAIFSISNDTNFLQFLEKTYDLRLQINTLASICKVGPYMRSTETGNAVEILNYLYQKVHSLKNHKVIYVLYSILYSCCQVYLSRFLKPWILEGSLNDPYGEFYINSISKYIASRGRTYWTRGFTFHDRLLPDFLSDLKVDILSCGKAMSLLKFCDHSNKLKFYLMGKKPSIISCCVTSNQLVLLRNNITNYYLDIYKECGPRFSMQNVMFKSQRIDPLLLAAIAKKRAETLNRIKLEKERLILLRNEKKLEEINMLKEQYDMVLALKQHAAAREIEVELNRVEDSLEVELKRQQLLTDEVENMREYYAKIFKIADDKKAKIEKHIQLIKSINIEHIMHKEHPIENVIENEESKDTNSSSGDSYFSTVDDCAVDYKKDEKEEEMLDNTWDVINANIEFSDNNANLPTVPANIQQAIDNFAEARKNKARIMTEELGVVSNTKSLTRPLTASSDTCLTQAQKNKLKMLSSEFGITFKPDVIKAKPITISTINRNKVMRSHDCFDYKLDNEIFQNKNARITENTVHTLGKSKSMNLELEKQPPAICKGDPNRPTPMSVDSTPLSEHPQSPMTTTTGSSMFLSSDAGLMDDCASGPTTGRTCCGEQPFDFNRQEQPYVPASNVFSKRIDEKEAEGVFTNSLGLFLRECVRMPLVTQTKLINEEMLRYFVEDLEYINHLSSLRDFFFIQDGEFGRHITDKLFTRLYEADVPSELINCRILKDLVFDALDMSYKKQKFTSYLSFKINNIPTCFDLGDPNVLDCLSLTYKVDWPLNIVLPSDVITKYDEVFRFLIKLSRVSWVLKKIFLELKVLARETGKKEIYLMSSPQYRKLHQCRHIMAHFVQTLKNYVVGEVLQSNWAKFESKLANVESLDELYETHTEYIKNILFMCLLTQKMIVLKNVINKTFKVILKFYDYLRSRSWRCEGGHFVHPNFHKLEIIFQNFQEFELYMFKVINKVAKSGYHPHLLQLLEMLDVNYYFSTRLKQNSCTSLSR</sequence>
<dbReference type="GO" id="GO:0051011">
    <property type="term" value="F:microtubule minus-end binding"/>
    <property type="evidence" value="ECO:0007669"/>
    <property type="project" value="TreeGrafter"/>
</dbReference>
<evidence type="ECO:0000313" key="10">
    <source>
        <dbReference type="Proteomes" id="UP001153712"/>
    </source>
</evidence>
<evidence type="ECO:0000256" key="6">
    <source>
        <dbReference type="SAM" id="MobiDB-lite"/>
    </source>
</evidence>
<feature type="domain" description="Gamma tubulin complex component protein N-terminal" evidence="8">
    <location>
        <begin position="270"/>
        <end position="519"/>
    </location>
</feature>
<reference evidence="9" key="1">
    <citation type="submission" date="2022-01" db="EMBL/GenBank/DDBJ databases">
        <authorList>
            <person name="King R."/>
        </authorList>
    </citation>
    <scope>NUCLEOTIDE SEQUENCE</scope>
</reference>
<keyword evidence="3" id="KW-0963">Cytoplasm</keyword>
<dbReference type="GO" id="GO:0000278">
    <property type="term" value="P:mitotic cell cycle"/>
    <property type="evidence" value="ECO:0007669"/>
    <property type="project" value="TreeGrafter"/>
</dbReference>
<keyword evidence="4" id="KW-0493">Microtubule</keyword>
<comment type="similarity">
    <text evidence="2">Belongs to the TUBGCP family.</text>
</comment>
<dbReference type="GO" id="GO:0051321">
    <property type="term" value="P:meiotic cell cycle"/>
    <property type="evidence" value="ECO:0007669"/>
    <property type="project" value="TreeGrafter"/>
</dbReference>
<evidence type="ECO:0008006" key="11">
    <source>
        <dbReference type="Google" id="ProtNLM"/>
    </source>
</evidence>
<dbReference type="PANTHER" id="PTHR19302">
    <property type="entry name" value="GAMMA TUBULIN COMPLEX PROTEIN"/>
    <property type="match status" value="1"/>
</dbReference>
<organism evidence="9 10">
    <name type="scientific">Phyllotreta striolata</name>
    <name type="common">Striped flea beetle</name>
    <name type="synonym">Crioceris striolata</name>
    <dbReference type="NCBI Taxonomy" id="444603"/>
    <lineage>
        <taxon>Eukaryota</taxon>
        <taxon>Metazoa</taxon>
        <taxon>Ecdysozoa</taxon>
        <taxon>Arthropoda</taxon>
        <taxon>Hexapoda</taxon>
        <taxon>Insecta</taxon>
        <taxon>Pterygota</taxon>
        <taxon>Neoptera</taxon>
        <taxon>Endopterygota</taxon>
        <taxon>Coleoptera</taxon>
        <taxon>Polyphaga</taxon>
        <taxon>Cucujiformia</taxon>
        <taxon>Chrysomeloidea</taxon>
        <taxon>Chrysomelidae</taxon>
        <taxon>Galerucinae</taxon>
        <taxon>Alticini</taxon>
        <taxon>Phyllotreta</taxon>
    </lineage>
</organism>
<dbReference type="GO" id="GO:0043015">
    <property type="term" value="F:gamma-tubulin binding"/>
    <property type="evidence" value="ECO:0007669"/>
    <property type="project" value="InterPro"/>
</dbReference>
<evidence type="ECO:0000256" key="3">
    <source>
        <dbReference type="ARBA" id="ARBA00022490"/>
    </source>
</evidence>
<dbReference type="GO" id="GO:0031122">
    <property type="term" value="P:cytoplasmic microtubule organization"/>
    <property type="evidence" value="ECO:0007669"/>
    <property type="project" value="TreeGrafter"/>
</dbReference>
<keyword evidence="5" id="KW-0206">Cytoskeleton</keyword>
<dbReference type="GO" id="GO:0007020">
    <property type="term" value="P:microtubule nucleation"/>
    <property type="evidence" value="ECO:0007669"/>
    <property type="project" value="InterPro"/>
</dbReference>
<dbReference type="Gene3D" id="1.20.120.1900">
    <property type="entry name" value="Gamma-tubulin complex, C-terminal domain"/>
    <property type="match status" value="1"/>
</dbReference>
<dbReference type="PANTHER" id="PTHR19302:SF70">
    <property type="entry name" value="GAMMA-TUBULIN COMPLEX COMPONENT 6"/>
    <property type="match status" value="1"/>
</dbReference>
<evidence type="ECO:0000313" key="9">
    <source>
        <dbReference type="EMBL" id="CAG9863087.1"/>
    </source>
</evidence>